<evidence type="ECO:0000313" key="1">
    <source>
        <dbReference type="EMBL" id="TWG10729.1"/>
    </source>
</evidence>
<reference evidence="1 2" key="1">
    <citation type="submission" date="2019-06" db="EMBL/GenBank/DDBJ databases">
        <title>Sequencing the genomes of 1000 actinobacteria strains.</title>
        <authorList>
            <person name="Klenk H.-P."/>
        </authorList>
    </citation>
    <scope>NUCLEOTIDE SEQUENCE [LARGE SCALE GENOMIC DNA]</scope>
    <source>
        <strain evidence="1 2">DSM 43866</strain>
    </source>
</reference>
<accession>A0A561VGJ5</accession>
<comment type="caution">
    <text evidence="1">The sequence shown here is derived from an EMBL/GenBank/DDBJ whole genome shotgun (WGS) entry which is preliminary data.</text>
</comment>
<keyword evidence="2" id="KW-1185">Reference proteome</keyword>
<protein>
    <submittedName>
        <fullName evidence="1">Uncharacterized protein</fullName>
    </submittedName>
</protein>
<dbReference type="AlphaFoldDB" id="A0A561VGJ5"/>
<proteinExistence type="predicted"/>
<gene>
    <name evidence="1" type="ORF">FHX34_107225</name>
</gene>
<dbReference type="Proteomes" id="UP000320239">
    <property type="component" value="Unassembled WGS sequence"/>
</dbReference>
<evidence type="ECO:0000313" key="2">
    <source>
        <dbReference type="Proteomes" id="UP000320239"/>
    </source>
</evidence>
<dbReference type="RefSeq" id="WP_122976551.1">
    <property type="nucleotide sequence ID" value="NZ_BOMX01000069.1"/>
</dbReference>
<name>A0A561VGJ5_ACTTI</name>
<organism evidence="1 2">
    <name type="scientific">Actinoplanes teichomyceticus</name>
    <dbReference type="NCBI Taxonomy" id="1867"/>
    <lineage>
        <taxon>Bacteria</taxon>
        <taxon>Bacillati</taxon>
        <taxon>Actinomycetota</taxon>
        <taxon>Actinomycetes</taxon>
        <taxon>Micromonosporales</taxon>
        <taxon>Micromonosporaceae</taxon>
        <taxon>Actinoplanes</taxon>
    </lineage>
</organism>
<sequence>MLRQAVLVILRDADSDQHVKDLLNITTELAVIALAREALERTWKEAGVAVDLSQTELAQSFRAEGRSEGQLATVAAILRHRDGLAEDQLSDIAEKLVAHNGDEAGFTAAVTPVEELIGLLR</sequence>
<dbReference type="EMBL" id="VIWY01000007">
    <property type="protein sequence ID" value="TWG10729.1"/>
    <property type="molecule type" value="Genomic_DNA"/>
</dbReference>